<protein>
    <submittedName>
        <fullName evidence="1">Uncharacterized protein</fullName>
    </submittedName>
</protein>
<dbReference type="EnsemblPlants" id="AVESA.00010b.r2.7CG0656110.1">
    <property type="protein sequence ID" value="AVESA.00010b.r2.7CG0656110.1.CDS"/>
    <property type="gene ID" value="AVESA.00010b.r2.7CG0656110"/>
</dbReference>
<dbReference type="Proteomes" id="UP001732700">
    <property type="component" value="Chromosome 7C"/>
</dbReference>
<reference evidence="1" key="1">
    <citation type="submission" date="2021-05" db="EMBL/GenBank/DDBJ databases">
        <authorList>
            <person name="Scholz U."/>
            <person name="Mascher M."/>
            <person name="Fiebig A."/>
        </authorList>
    </citation>
    <scope>NUCLEOTIDE SEQUENCE [LARGE SCALE GENOMIC DNA]</scope>
</reference>
<evidence type="ECO:0000313" key="2">
    <source>
        <dbReference type="Proteomes" id="UP001732700"/>
    </source>
</evidence>
<sequence>MGTRELPLPCQFELLLGTDRDRWPLEARFIEAAHHGKVREIKKIAKELDVHGHGIPVTVASTTYMGMNALHAAGGSGCLPAYQYLVEEVKMDINKPDTSQGNLHFRFSPVEHALKYGNLPAMRYLLDRGADLHRQRSGDITLLHSAAAYGHSEIVKYLLSRGMDVDALSVLGTPLGISAHKGYATIVKILLQHNADPNKGSRVLGPLDMALHKSNVSCVKLLIQGGANVSGAGPCYNPLVTAAEKGLTEAIKCLLEAGANANVLDKFGRLPVELAAEYGTREDVEILFPFTSPISTVTNWSVDGIISHVKMEIKQLEVYQIIFSLASFPICVASDNWDFQILH</sequence>
<accession>A0ACD5ZXT5</accession>
<reference evidence="1" key="2">
    <citation type="submission" date="2025-09" db="UniProtKB">
        <authorList>
            <consortium name="EnsemblPlants"/>
        </authorList>
    </citation>
    <scope>IDENTIFICATION</scope>
</reference>
<evidence type="ECO:0000313" key="1">
    <source>
        <dbReference type="EnsemblPlants" id="AVESA.00010b.r2.7CG0656110.1.CDS"/>
    </source>
</evidence>
<keyword evidence="2" id="KW-1185">Reference proteome</keyword>
<organism evidence="1 2">
    <name type="scientific">Avena sativa</name>
    <name type="common">Oat</name>
    <dbReference type="NCBI Taxonomy" id="4498"/>
    <lineage>
        <taxon>Eukaryota</taxon>
        <taxon>Viridiplantae</taxon>
        <taxon>Streptophyta</taxon>
        <taxon>Embryophyta</taxon>
        <taxon>Tracheophyta</taxon>
        <taxon>Spermatophyta</taxon>
        <taxon>Magnoliopsida</taxon>
        <taxon>Liliopsida</taxon>
        <taxon>Poales</taxon>
        <taxon>Poaceae</taxon>
        <taxon>BOP clade</taxon>
        <taxon>Pooideae</taxon>
        <taxon>Poodae</taxon>
        <taxon>Poeae</taxon>
        <taxon>Poeae Chloroplast Group 1 (Aveneae type)</taxon>
        <taxon>Aveninae</taxon>
        <taxon>Avena</taxon>
    </lineage>
</organism>
<name>A0ACD5ZXT5_AVESA</name>
<proteinExistence type="predicted"/>